<dbReference type="AlphaFoldDB" id="A0A0V1C699"/>
<dbReference type="Proteomes" id="UP000054653">
    <property type="component" value="Unassembled WGS sequence"/>
</dbReference>
<gene>
    <name evidence="2" type="ORF">T03_12735</name>
</gene>
<feature type="compositionally biased region" description="Polar residues" evidence="1">
    <location>
        <begin position="1"/>
        <end position="24"/>
    </location>
</feature>
<evidence type="ECO:0000256" key="1">
    <source>
        <dbReference type="SAM" id="MobiDB-lite"/>
    </source>
</evidence>
<keyword evidence="3" id="KW-1185">Reference proteome</keyword>
<comment type="caution">
    <text evidence="2">The sequence shown here is derived from an EMBL/GenBank/DDBJ whole genome shotgun (WGS) entry which is preliminary data.</text>
</comment>
<accession>A0A0V1C699</accession>
<feature type="region of interest" description="Disordered" evidence="1">
    <location>
        <begin position="1"/>
        <end position="44"/>
    </location>
</feature>
<reference evidence="2 3" key="1">
    <citation type="submission" date="2015-01" db="EMBL/GenBank/DDBJ databases">
        <title>Evolution of Trichinella species and genotypes.</title>
        <authorList>
            <person name="Korhonen P.K."/>
            <person name="Edoardo P."/>
            <person name="Giuseppe L.R."/>
            <person name="Gasser R.B."/>
        </authorList>
    </citation>
    <scope>NUCLEOTIDE SEQUENCE [LARGE SCALE GENOMIC DNA]</scope>
    <source>
        <strain evidence="2">ISS120</strain>
    </source>
</reference>
<evidence type="ECO:0000313" key="2">
    <source>
        <dbReference type="EMBL" id="KRY44809.1"/>
    </source>
</evidence>
<name>A0A0V1C699_TRIBR</name>
<dbReference type="EMBL" id="JYDI01000475">
    <property type="protein sequence ID" value="KRY44809.1"/>
    <property type="molecule type" value="Genomic_DNA"/>
</dbReference>
<evidence type="ECO:0000313" key="3">
    <source>
        <dbReference type="Proteomes" id="UP000054653"/>
    </source>
</evidence>
<sequence>MAMQCNSLSSNFQTRHCDSTSSDSLLKGTPIPSITQKRRSKSSTFGSTTALIAATVLVAG</sequence>
<protein>
    <submittedName>
        <fullName evidence="2">Uncharacterized protein</fullName>
    </submittedName>
</protein>
<organism evidence="2 3">
    <name type="scientific">Trichinella britovi</name>
    <name type="common">Parasitic roundworm</name>
    <dbReference type="NCBI Taxonomy" id="45882"/>
    <lineage>
        <taxon>Eukaryota</taxon>
        <taxon>Metazoa</taxon>
        <taxon>Ecdysozoa</taxon>
        <taxon>Nematoda</taxon>
        <taxon>Enoplea</taxon>
        <taxon>Dorylaimia</taxon>
        <taxon>Trichinellida</taxon>
        <taxon>Trichinellidae</taxon>
        <taxon>Trichinella</taxon>
    </lineage>
</organism>
<proteinExistence type="predicted"/>